<dbReference type="OrthoDB" id="2333384at2759"/>
<keyword evidence="2" id="KW-1185">Reference proteome</keyword>
<reference evidence="1 2" key="1">
    <citation type="submission" date="2019-05" db="EMBL/GenBank/DDBJ databases">
        <title>Another draft genome of Portunus trituberculatus and its Hox gene families provides insights of decapod evolution.</title>
        <authorList>
            <person name="Jeong J.-H."/>
            <person name="Song I."/>
            <person name="Kim S."/>
            <person name="Choi T."/>
            <person name="Kim D."/>
            <person name="Ryu S."/>
            <person name="Kim W."/>
        </authorList>
    </citation>
    <scope>NUCLEOTIDE SEQUENCE [LARGE SCALE GENOMIC DNA]</scope>
    <source>
        <tissue evidence="1">Muscle</tissue>
    </source>
</reference>
<name>A0A5B7ISF3_PORTR</name>
<proteinExistence type="predicted"/>
<accession>A0A5B7ISF3</accession>
<gene>
    <name evidence="1" type="ORF">E2C01_079318</name>
</gene>
<dbReference type="EMBL" id="VSRR010065798">
    <property type="protein sequence ID" value="MPC84576.1"/>
    <property type="molecule type" value="Genomic_DNA"/>
</dbReference>
<sequence>MMATYPYRNSDGTLKKKRGAQYPDSLPIFRPWLNNKSFE</sequence>
<organism evidence="1 2">
    <name type="scientific">Portunus trituberculatus</name>
    <name type="common">Swimming crab</name>
    <name type="synonym">Neptunus trituberculatus</name>
    <dbReference type="NCBI Taxonomy" id="210409"/>
    <lineage>
        <taxon>Eukaryota</taxon>
        <taxon>Metazoa</taxon>
        <taxon>Ecdysozoa</taxon>
        <taxon>Arthropoda</taxon>
        <taxon>Crustacea</taxon>
        <taxon>Multicrustacea</taxon>
        <taxon>Malacostraca</taxon>
        <taxon>Eumalacostraca</taxon>
        <taxon>Eucarida</taxon>
        <taxon>Decapoda</taxon>
        <taxon>Pleocyemata</taxon>
        <taxon>Brachyura</taxon>
        <taxon>Eubrachyura</taxon>
        <taxon>Portunoidea</taxon>
        <taxon>Portunidae</taxon>
        <taxon>Portuninae</taxon>
        <taxon>Portunus</taxon>
    </lineage>
</organism>
<dbReference type="AlphaFoldDB" id="A0A5B7ISF3"/>
<dbReference type="Proteomes" id="UP000324222">
    <property type="component" value="Unassembled WGS sequence"/>
</dbReference>
<comment type="caution">
    <text evidence="1">The sequence shown here is derived from an EMBL/GenBank/DDBJ whole genome shotgun (WGS) entry which is preliminary data.</text>
</comment>
<evidence type="ECO:0000313" key="2">
    <source>
        <dbReference type="Proteomes" id="UP000324222"/>
    </source>
</evidence>
<protein>
    <submittedName>
        <fullName evidence="1">Uncharacterized protein</fullName>
    </submittedName>
</protein>
<evidence type="ECO:0000313" key="1">
    <source>
        <dbReference type="EMBL" id="MPC84576.1"/>
    </source>
</evidence>